<protein>
    <submittedName>
        <fullName evidence="3">DNA-binding protein</fullName>
    </submittedName>
</protein>
<dbReference type="AlphaFoldDB" id="A0A1F7RZ93"/>
<feature type="domain" description="KilA-N DNA-binding" evidence="2">
    <location>
        <begin position="13"/>
        <end position="97"/>
    </location>
</feature>
<dbReference type="Pfam" id="PF10543">
    <property type="entry name" value="ORF6N"/>
    <property type="match status" value="1"/>
</dbReference>
<sequence length="174" mass="20796">MRDLIPQETIEQRIFLIRHQKVMIDKDIAELYGVETKHLNRQVKRNIQRFPEEFMFQLTIEERNQLVTICHRFKTMKHSSSLPYAFTEHGVAMLASVLKSDRAVKISINIIKTFVKLREMLATNKELAHKFDQLERKIEKHDEEIKLIFDAIRQLMTPPEPKRKRIGFLQEKEK</sequence>
<proteinExistence type="predicted"/>
<dbReference type="EMBL" id="MGDE01000068">
    <property type="protein sequence ID" value="OGL46896.1"/>
    <property type="molecule type" value="Genomic_DNA"/>
</dbReference>
<reference evidence="3 4" key="1">
    <citation type="journal article" date="2016" name="Nat. Commun.">
        <title>Thousands of microbial genomes shed light on interconnected biogeochemical processes in an aquifer system.</title>
        <authorList>
            <person name="Anantharaman K."/>
            <person name="Brown C.T."/>
            <person name="Hug L.A."/>
            <person name="Sharon I."/>
            <person name="Castelle C.J."/>
            <person name="Probst A.J."/>
            <person name="Thomas B.C."/>
            <person name="Singh A."/>
            <person name="Wilkins M.J."/>
            <person name="Karaoz U."/>
            <person name="Brodie E.L."/>
            <person name="Williams K.H."/>
            <person name="Hubbard S.S."/>
            <person name="Banfield J.F."/>
        </authorList>
    </citation>
    <scope>NUCLEOTIDE SEQUENCE [LARGE SCALE GENOMIC DNA]</scope>
</reference>
<organism evidence="3 4">
    <name type="scientific">Candidatus Schekmanbacteria bacterium RBG_16_38_10</name>
    <dbReference type="NCBI Taxonomy" id="1817879"/>
    <lineage>
        <taxon>Bacteria</taxon>
        <taxon>Candidatus Schekmaniibacteriota</taxon>
    </lineage>
</organism>
<keyword evidence="1" id="KW-0175">Coiled coil</keyword>
<dbReference type="GO" id="GO:0003677">
    <property type="term" value="F:DNA binding"/>
    <property type="evidence" value="ECO:0007669"/>
    <property type="project" value="UniProtKB-KW"/>
</dbReference>
<evidence type="ECO:0000313" key="3">
    <source>
        <dbReference type="EMBL" id="OGL46896.1"/>
    </source>
</evidence>
<accession>A0A1F7RZ93</accession>
<evidence type="ECO:0000256" key="1">
    <source>
        <dbReference type="SAM" id="Coils"/>
    </source>
</evidence>
<evidence type="ECO:0000259" key="2">
    <source>
        <dbReference type="Pfam" id="PF10543"/>
    </source>
</evidence>
<keyword evidence="3" id="KW-0238">DNA-binding</keyword>
<gene>
    <name evidence="3" type="ORF">A2W05_10395</name>
</gene>
<comment type="caution">
    <text evidence="3">The sequence shown here is derived from an EMBL/GenBank/DDBJ whole genome shotgun (WGS) entry which is preliminary data.</text>
</comment>
<dbReference type="InterPro" id="IPR018873">
    <property type="entry name" value="KilA-N_DNA-bd_domain"/>
</dbReference>
<name>A0A1F7RZ93_9BACT</name>
<feature type="coiled-coil region" evidence="1">
    <location>
        <begin position="117"/>
        <end position="151"/>
    </location>
</feature>
<evidence type="ECO:0000313" key="4">
    <source>
        <dbReference type="Proteomes" id="UP000178797"/>
    </source>
</evidence>
<dbReference type="Proteomes" id="UP000178797">
    <property type="component" value="Unassembled WGS sequence"/>
</dbReference>